<accession>A0A2N9I0K7</accession>
<evidence type="ECO:0000259" key="2">
    <source>
        <dbReference type="Pfam" id="PF07727"/>
    </source>
</evidence>
<evidence type="ECO:0008006" key="5">
    <source>
        <dbReference type="Google" id="ProtNLM"/>
    </source>
</evidence>
<organism evidence="4">
    <name type="scientific">Fagus sylvatica</name>
    <name type="common">Beechnut</name>
    <dbReference type="NCBI Taxonomy" id="28930"/>
    <lineage>
        <taxon>Eukaryota</taxon>
        <taxon>Viridiplantae</taxon>
        <taxon>Streptophyta</taxon>
        <taxon>Embryophyta</taxon>
        <taxon>Tracheophyta</taxon>
        <taxon>Spermatophyta</taxon>
        <taxon>Magnoliopsida</taxon>
        <taxon>eudicotyledons</taxon>
        <taxon>Gunneridae</taxon>
        <taxon>Pentapetalae</taxon>
        <taxon>rosids</taxon>
        <taxon>fabids</taxon>
        <taxon>Fagales</taxon>
        <taxon>Fagaceae</taxon>
        <taxon>Fagus</taxon>
    </lineage>
</organism>
<evidence type="ECO:0000313" key="4">
    <source>
        <dbReference type="EMBL" id="SPD17928.1"/>
    </source>
</evidence>
<evidence type="ECO:0000256" key="1">
    <source>
        <dbReference type="SAM" id="MobiDB-lite"/>
    </source>
</evidence>
<gene>
    <name evidence="4" type="ORF">FSB_LOCUS45810</name>
</gene>
<sequence>MASASSSSSTNSGSLTLTSTQTPMILLSNISNLVSFKLDQSNYVLWKYQITSILKAYSVLGFVDGTQQCPSQYLESSDGTLQENLLYQQWISRDQGLLTLINSTLSPTSLTLVVGQTTAHGKIKDTRDRLGAVSVQINSKEILHIMLKGLPHEYNAFRTTIRAWNDATSFEDIHVLLIIEEQSLKHTADLAKDHSHMAMMANVNHNNASLFSSQGNRGCGRNNFHCGRGSNFNNNAGKEVITMLEMVQVGIQALQVVLIITTPLHRINPMLKDLRVKSVTRMISDTRATDHFTPDLSTIADHQEYIATDFAIVGNGQAIPITHIEAPVRMVCTLSMVSLFLLNVIPTTSPMFNPQGLFPPKSGTLAWIIQTVKSNNAYFLIACKPLEIIHSDVWGPAPITSNGVLESHPSILGPHPSVLHTLVIVEPTSSPSSTNSSSPSISTTLPSSDIHTTLSQDQPSLPSANEPNPLPLVIEPITSSHPMQTRAKFGIFKPKQIHLTSVTDYLNTEPPAYKIAYKLPQWQDATTSEFEALQQQATWTLVPPSSNHNLVGCRWVYKLKRNSDGFIARYKARLVAKGYHQQQGMDYDEIFSLVIKPATVRLVLSIAAQ</sequence>
<dbReference type="EMBL" id="OIVN01004535">
    <property type="protein sequence ID" value="SPD17928.1"/>
    <property type="molecule type" value="Genomic_DNA"/>
</dbReference>
<dbReference type="Pfam" id="PF14223">
    <property type="entry name" value="Retrotran_gag_2"/>
    <property type="match status" value="1"/>
</dbReference>
<reference evidence="4" key="1">
    <citation type="submission" date="2018-02" db="EMBL/GenBank/DDBJ databases">
        <authorList>
            <person name="Cohen D.B."/>
            <person name="Kent A.D."/>
        </authorList>
    </citation>
    <scope>NUCLEOTIDE SEQUENCE</scope>
</reference>
<dbReference type="InterPro" id="IPR013103">
    <property type="entry name" value="RVT_2"/>
</dbReference>
<feature type="compositionally biased region" description="Low complexity" evidence="1">
    <location>
        <begin position="429"/>
        <end position="448"/>
    </location>
</feature>
<dbReference type="Pfam" id="PF14244">
    <property type="entry name" value="Retrotran_gag_3"/>
    <property type="match status" value="1"/>
</dbReference>
<feature type="domain" description="Reverse transcriptase Ty1/copia-type" evidence="2">
    <location>
        <begin position="537"/>
        <end position="609"/>
    </location>
</feature>
<proteinExistence type="predicted"/>
<protein>
    <recommendedName>
        <fullName evidence="5">Reverse transcriptase Ty1/copia-type domain-containing protein</fullName>
    </recommendedName>
</protein>
<dbReference type="PANTHER" id="PTHR47481">
    <property type="match status" value="1"/>
</dbReference>
<feature type="compositionally biased region" description="Polar residues" evidence="1">
    <location>
        <begin position="449"/>
        <end position="466"/>
    </location>
</feature>
<feature type="region of interest" description="Disordered" evidence="1">
    <location>
        <begin position="429"/>
        <end position="468"/>
    </location>
</feature>
<name>A0A2N9I0K7_FAGSY</name>
<dbReference type="PANTHER" id="PTHR47481:SF31">
    <property type="entry name" value="OS01G0873500 PROTEIN"/>
    <property type="match status" value="1"/>
</dbReference>
<dbReference type="Pfam" id="PF07727">
    <property type="entry name" value="RVT_2"/>
    <property type="match status" value="1"/>
</dbReference>
<dbReference type="InterPro" id="IPR029472">
    <property type="entry name" value="Copia-like_N"/>
</dbReference>
<dbReference type="AlphaFoldDB" id="A0A2N9I0K7"/>
<feature type="domain" description="Retrotransposon Copia-like N-terminal" evidence="3">
    <location>
        <begin position="33"/>
        <end position="70"/>
    </location>
</feature>
<evidence type="ECO:0000259" key="3">
    <source>
        <dbReference type="Pfam" id="PF14244"/>
    </source>
</evidence>